<dbReference type="EMBL" id="NRSD01000014">
    <property type="protein sequence ID" value="MBK1645697.1"/>
    <property type="molecule type" value="Genomic_DNA"/>
</dbReference>
<dbReference type="PANTHER" id="PTHR47371">
    <property type="entry name" value="LIPOTEICHOIC ACID SYNTHASE"/>
    <property type="match status" value="1"/>
</dbReference>
<feature type="region of interest" description="Disordered" evidence="6">
    <location>
        <begin position="611"/>
        <end position="645"/>
    </location>
</feature>
<evidence type="ECO:0000256" key="7">
    <source>
        <dbReference type="SAM" id="Phobius"/>
    </source>
</evidence>
<evidence type="ECO:0000256" key="1">
    <source>
        <dbReference type="ARBA" id="ARBA00004651"/>
    </source>
</evidence>
<dbReference type="Gene3D" id="3.40.720.10">
    <property type="entry name" value="Alkaline Phosphatase, subunit A"/>
    <property type="match status" value="1"/>
</dbReference>
<dbReference type="PANTHER" id="PTHR47371:SF3">
    <property type="entry name" value="PHOSPHOGLYCEROL TRANSFERASE I"/>
    <property type="match status" value="1"/>
</dbReference>
<evidence type="ECO:0000313" key="9">
    <source>
        <dbReference type="EMBL" id="MBK1645697.1"/>
    </source>
</evidence>
<sequence length="645" mass="71565">MKRILEHPAMRRALGWAAALAFVVVWYLVAQAAIDVFLGVKLAPVAFQRDLIAHLLLGAALYAIAASLPRFLLATTALFSALTFGNALKIAILGGPLMPDDFIAARNMFMLLDGWQWVGAALMVAIPALLLWWMIAWRRPTTWMTFGLIGTLVGLLLAFPEPVRLELDQNFGHSVWNQRGNYDHRGLPLHLLQEGVRSRARRESAPSARQVTAALEQLGTAPITPLVKVAATDRPKRNLHMIVLESFWDPMQLTASELSADPFDPEFRALWAAAGHSHGLAPVFGGYTANTEFEILCGFPVERDHVFFEGGLRRDVPCLPRHLGEIGYRSIASHPNAASFWNRVNAYHRVGFDLYWSDADFERDDMNRNFLSDSSLYRQILDRIGPELQGPTPIFNYVLTYFGHLPYPLNDQRPPVITAAEGHETVAAFANTMYYKSRELMDFLRELRTLDPDAVIVLFGDHLPALGPNFGGHRESGLLAPNRSEFTDEMFRTLVATPIVLIDGRRGVLDVGELPFYALPGLLLQVLGDDRPSIMSWTAPSADHRLAIRPLPGMHFISDGATVTACRDPQALDERTAAQTEACRNSTAWLDAIRILNRDLFAGSQHALRQLPPTPGIRSAARASADHHASEPVAHPEQRADQSSI</sequence>
<dbReference type="CDD" id="cd16015">
    <property type="entry name" value="LTA_synthase"/>
    <property type="match status" value="1"/>
</dbReference>
<feature type="domain" description="Sulfatase N-terminal" evidence="8">
    <location>
        <begin position="238"/>
        <end position="473"/>
    </location>
</feature>
<dbReference type="InterPro" id="IPR000917">
    <property type="entry name" value="Sulfatase_N"/>
</dbReference>
<evidence type="ECO:0000256" key="5">
    <source>
        <dbReference type="ARBA" id="ARBA00023136"/>
    </source>
</evidence>
<dbReference type="SUPFAM" id="SSF53649">
    <property type="entry name" value="Alkaline phosphatase-like"/>
    <property type="match status" value="1"/>
</dbReference>
<dbReference type="Pfam" id="PF00884">
    <property type="entry name" value="Sulfatase"/>
    <property type="match status" value="1"/>
</dbReference>
<keyword evidence="10" id="KW-1185">Reference proteome</keyword>
<dbReference type="InterPro" id="IPR017850">
    <property type="entry name" value="Alkaline_phosphatase_core_sf"/>
</dbReference>
<dbReference type="InterPro" id="IPR050448">
    <property type="entry name" value="OpgB/LTA_synthase_biosynth"/>
</dbReference>
<feature type="transmembrane region" description="Helical" evidence="7">
    <location>
        <begin position="142"/>
        <end position="159"/>
    </location>
</feature>
<comment type="caution">
    <text evidence="9">The sequence shown here is derived from an EMBL/GenBank/DDBJ whole genome shotgun (WGS) entry which is preliminary data.</text>
</comment>
<dbReference type="Proteomes" id="UP001138802">
    <property type="component" value="Unassembled WGS sequence"/>
</dbReference>
<organism evidence="9 10">
    <name type="scientific">Thiocapsa imhoffii</name>
    <dbReference type="NCBI Taxonomy" id="382777"/>
    <lineage>
        <taxon>Bacteria</taxon>
        <taxon>Pseudomonadati</taxon>
        <taxon>Pseudomonadota</taxon>
        <taxon>Gammaproteobacteria</taxon>
        <taxon>Chromatiales</taxon>
        <taxon>Chromatiaceae</taxon>
        <taxon>Thiocapsa</taxon>
    </lineage>
</organism>
<dbReference type="GO" id="GO:0005886">
    <property type="term" value="C:plasma membrane"/>
    <property type="evidence" value="ECO:0007669"/>
    <property type="project" value="UniProtKB-SubCell"/>
</dbReference>
<dbReference type="AlphaFoldDB" id="A0A9X0WK96"/>
<evidence type="ECO:0000256" key="3">
    <source>
        <dbReference type="ARBA" id="ARBA00022692"/>
    </source>
</evidence>
<keyword evidence="5 7" id="KW-0472">Membrane</keyword>
<keyword evidence="4 7" id="KW-1133">Transmembrane helix</keyword>
<evidence type="ECO:0000256" key="6">
    <source>
        <dbReference type="SAM" id="MobiDB-lite"/>
    </source>
</evidence>
<evidence type="ECO:0000259" key="8">
    <source>
        <dbReference type="Pfam" id="PF00884"/>
    </source>
</evidence>
<evidence type="ECO:0000256" key="4">
    <source>
        <dbReference type="ARBA" id="ARBA00022989"/>
    </source>
</evidence>
<comment type="subcellular location">
    <subcellularLocation>
        <location evidence="1">Cell membrane</location>
        <topology evidence="1">Multi-pass membrane protein</topology>
    </subcellularLocation>
</comment>
<feature type="transmembrane region" description="Helical" evidence="7">
    <location>
        <begin position="114"/>
        <end position="135"/>
    </location>
</feature>
<evidence type="ECO:0000256" key="2">
    <source>
        <dbReference type="ARBA" id="ARBA00022475"/>
    </source>
</evidence>
<gene>
    <name evidence="9" type="ORF">CKO25_13770</name>
</gene>
<feature type="transmembrane region" description="Helical" evidence="7">
    <location>
        <begin position="42"/>
        <end position="64"/>
    </location>
</feature>
<protein>
    <submittedName>
        <fullName evidence="9">Sulfatase</fullName>
    </submittedName>
</protein>
<feature type="transmembrane region" description="Helical" evidence="7">
    <location>
        <begin position="71"/>
        <end position="94"/>
    </location>
</feature>
<name>A0A9X0WK96_9GAMM</name>
<dbReference type="RefSeq" id="WP_200388501.1">
    <property type="nucleotide sequence ID" value="NZ_NRSD01000014.1"/>
</dbReference>
<keyword evidence="3 7" id="KW-0812">Transmembrane</keyword>
<proteinExistence type="predicted"/>
<keyword evidence="2" id="KW-1003">Cell membrane</keyword>
<feature type="compositionally biased region" description="Basic and acidic residues" evidence="6">
    <location>
        <begin position="624"/>
        <end position="645"/>
    </location>
</feature>
<evidence type="ECO:0000313" key="10">
    <source>
        <dbReference type="Proteomes" id="UP001138802"/>
    </source>
</evidence>
<accession>A0A9X0WK96</accession>
<reference evidence="9 10" key="1">
    <citation type="journal article" date="2020" name="Microorganisms">
        <title>Osmotic Adaptation and Compatible Solute Biosynthesis of Phototrophic Bacteria as Revealed from Genome Analyses.</title>
        <authorList>
            <person name="Imhoff J.F."/>
            <person name="Rahn T."/>
            <person name="Kunzel S."/>
            <person name="Keller A."/>
            <person name="Neulinger S.C."/>
        </authorList>
    </citation>
    <scope>NUCLEOTIDE SEQUENCE [LARGE SCALE GENOMIC DNA]</scope>
    <source>
        <strain evidence="9 10">DSM 21303</strain>
    </source>
</reference>